<feature type="region of interest" description="Disordered" evidence="1">
    <location>
        <begin position="918"/>
        <end position="963"/>
    </location>
</feature>
<dbReference type="InterPro" id="IPR004274">
    <property type="entry name" value="FCP1_dom"/>
</dbReference>
<dbReference type="PANTHER" id="PTHR12210">
    <property type="entry name" value="DULLARD PROTEIN PHOSPHATASE"/>
    <property type="match status" value="1"/>
</dbReference>
<feature type="compositionally biased region" description="Low complexity" evidence="1">
    <location>
        <begin position="214"/>
        <end position="225"/>
    </location>
</feature>
<dbReference type="InterPro" id="IPR036412">
    <property type="entry name" value="HAD-like_sf"/>
</dbReference>
<feature type="region of interest" description="Disordered" evidence="1">
    <location>
        <begin position="214"/>
        <end position="250"/>
    </location>
</feature>
<dbReference type="OrthoDB" id="287041at2759"/>
<gene>
    <name evidence="3" type="ORF">FGO68_gene7031</name>
</gene>
<protein>
    <recommendedName>
        <fullName evidence="2">FCP1 homology domain-containing protein</fullName>
    </recommendedName>
</protein>
<dbReference type="PROSITE" id="PS50969">
    <property type="entry name" value="FCP1"/>
    <property type="match status" value="1"/>
</dbReference>
<feature type="compositionally biased region" description="Polar residues" evidence="1">
    <location>
        <begin position="947"/>
        <end position="963"/>
    </location>
</feature>
<dbReference type="AlphaFoldDB" id="A0A8J8P2I0"/>
<dbReference type="Pfam" id="PF03031">
    <property type="entry name" value="NIF"/>
    <property type="match status" value="1"/>
</dbReference>
<organism evidence="3 4">
    <name type="scientific">Halteria grandinella</name>
    <dbReference type="NCBI Taxonomy" id="5974"/>
    <lineage>
        <taxon>Eukaryota</taxon>
        <taxon>Sar</taxon>
        <taxon>Alveolata</taxon>
        <taxon>Ciliophora</taxon>
        <taxon>Intramacronucleata</taxon>
        <taxon>Spirotrichea</taxon>
        <taxon>Stichotrichia</taxon>
        <taxon>Sporadotrichida</taxon>
        <taxon>Halteriidae</taxon>
        <taxon>Halteria</taxon>
    </lineage>
</organism>
<name>A0A8J8P2I0_HALGN</name>
<reference evidence="3" key="1">
    <citation type="submission" date="2019-06" db="EMBL/GenBank/DDBJ databases">
        <authorList>
            <person name="Zheng W."/>
        </authorList>
    </citation>
    <scope>NUCLEOTIDE SEQUENCE</scope>
    <source>
        <strain evidence="3">QDHG01</strain>
    </source>
</reference>
<evidence type="ECO:0000313" key="4">
    <source>
        <dbReference type="Proteomes" id="UP000785679"/>
    </source>
</evidence>
<dbReference type="SMART" id="SM00577">
    <property type="entry name" value="CPDc"/>
    <property type="match status" value="1"/>
</dbReference>
<feature type="compositionally biased region" description="Low complexity" evidence="1">
    <location>
        <begin position="112"/>
        <end position="123"/>
    </location>
</feature>
<feature type="region of interest" description="Disordered" evidence="1">
    <location>
        <begin position="556"/>
        <end position="575"/>
    </location>
</feature>
<dbReference type="SUPFAM" id="SSF56784">
    <property type="entry name" value="HAD-like"/>
    <property type="match status" value="1"/>
</dbReference>
<evidence type="ECO:0000313" key="3">
    <source>
        <dbReference type="EMBL" id="TNV85708.1"/>
    </source>
</evidence>
<dbReference type="InterPro" id="IPR050365">
    <property type="entry name" value="TIM50"/>
</dbReference>
<proteinExistence type="predicted"/>
<evidence type="ECO:0000256" key="1">
    <source>
        <dbReference type="SAM" id="MobiDB-lite"/>
    </source>
</evidence>
<dbReference type="EMBL" id="RRYP01001611">
    <property type="protein sequence ID" value="TNV85708.1"/>
    <property type="molecule type" value="Genomic_DNA"/>
</dbReference>
<dbReference type="Proteomes" id="UP000785679">
    <property type="component" value="Unassembled WGS sequence"/>
</dbReference>
<feature type="compositionally biased region" description="Low complexity" evidence="1">
    <location>
        <begin position="918"/>
        <end position="942"/>
    </location>
</feature>
<feature type="region of interest" description="Disordered" evidence="1">
    <location>
        <begin position="112"/>
        <end position="138"/>
    </location>
</feature>
<feature type="compositionally biased region" description="Gly residues" evidence="1">
    <location>
        <begin position="559"/>
        <end position="569"/>
    </location>
</feature>
<dbReference type="InterPro" id="IPR023214">
    <property type="entry name" value="HAD_sf"/>
</dbReference>
<evidence type="ECO:0000259" key="2">
    <source>
        <dbReference type="PROSITE" id="PS50969"/>
    </source>
</evidence>
<comment type="caution">
    <text evidence="3">The sequence shown here is derived from an EMBL/GenBank/DDBJ whole genome shotgun (WGS) entry which is preliminary data.</text>
</comment>
<sequence length="1087" mass="121379">MMQQSLQLNTSLSPQPSANAKLLVVGQLSNPSPQASPYHSLNSPNQLVQQHHMRHMVSEQLPYPFAIPTGLQAQMGIGPLMGPGQSINAGGGGPALSQMHQQMGSLQYQIQQQQRAAQNESQQPMQDYNNRNLHPNINRLMDPYQQHHQQPPPQAYAMTNNQASFNMYRQQQQQPMLGNQQQQQQSSINNCMMPQLSMKTDYSVGDEYAEFPGQQQNHQSLQHQLGIGSEHSASNQRSQSPTPTQHQGGISIPQFSTKIQFSSLKGSRQGGHFRENWTYKGGVVSLAALSSKGLQNFTETSQQQNCIESFSQSTLNQKKPSGLGMLVNNCDNGQRPGGLNYSNISGAQGLGLQQAQCQNEDVNVTSLYKSQREAAKHQVLSQGQKEVMDAAMGIGKNAADLCISPQLHQQMAMQNPGPVYGTVMGSIRGLDISQLQNQPNGETEPYHVEDYAKLAEFYYSLMPKSGQNFQSKAQVAQREQNPSYFNLVSVKDLPQVRGLREQQISLMKREGQSSSRPGPIHHHHSTSNAGNGAVMMFNEDERISSSNTGHWNNPIQTGQLGGYGGGPNGAQGNNPAINAPVSWGGWPQPNQQHSHLNSSISQAQGNDNYSQFKQSWKNLEYLKHPDIIKIPYNCYLQERHSLFLNNFHLQFQRGRELMDYQNTAMAAQKANGGLPTGMEVFQRFTDAEIEKIQKFVLKDTFNKKKKTIVFELEGVLVNLLTQEEAQQIQLEQLSASGLGGGSIRNDSKPIIQIKSTTAADNIITYKEYYVQFRPYLLHMLRALKPFFELVIFTDKSKEEAEAIINEIEKEQNFFTYIIPVNYCYYIPSESVYVKDLSIFFGNRLEGEVAMVTSQAFDGLLQPVNSVPVEPFIGDENDRLLLILEAYLMNLRWCKDIRHKLQLDFPNIYGEIQLPPLVSPGNARQQQQSQPQSQNSNNINFNGGNAGYEQSQSLNSNVQPQSTSPQLQLTLTAMNGGAGGMVAYQAPPTGTQQQQNNVQQQQQSLPQQMQPLMGVQANNSLNMQQQQQMFQMQQQYSPYMQQQMMQQYYQGSNNGSIMMGGGQNSGVGGEAAYNSQKPQQYVYQQSNY</sequence>
<feature type="compositionally biased region" description="Polar residues" evidence="1">
    <location>
        <begin position="124"/>
        <end position="135"/>
    </location>
</feature>
<dbReference type="Gene3D" id="3.40.50.1000">
    <property type="entry name" value="HAD superfamily/HAD-like"/>
    <property type="match status" value="1"/>
</dbReference>
<accession>A0A8J8P2I0</accession>
<feature type="compositionally biased region" description="Polar residues" evidence="1">
    <location>
        <begin position="231"/>
        <end position="250"/>
    </location>
</feature>
<keyword evidence="4" id="KW-1185">Reference proteome</keyword>
<feature type="domain" description="FCP1 homology" evidence="2">
    <location>
        <begin position="701"/>
        <end position="890"/>
    </location>
</feature>
<feature type="region of interest" description="Disordered" evidence="1">
    <location>
        <begin position="507"/>
        <end position="532"/>
    </location>
</feature>